<keyword evidence="9" id="KW-1185">Reference proteome</keyword>
<feature type="transmembrane region" description="Helical" evidence="7">
    <location>
        <begin position="68"/>
        <end position="88"/>
    </location>
</feature>
<dbReference type="KEGG" id="dpx:DAPPUDRAFT_346844"/>
<organism evidence="8 9">
    <name type="scientific">Daphnia pulex</name>
    <name type="common">Water flea</name>
    <dbReference type="NCBI Taxonomy" id="6669"/>
    <lineage>
        <taxon>Eukaryota</taxon>
        <taxon>Metazoa</taxon>
        <taxon>Ecdysozoa</taxon>
        <taxon>Arthropoda</taxon>
        <taxon>Crustacea</taxon>
        <taxon>Branchiopoda</taxon>
        <taxon>Diplostraca</taxon>
        <taxon>Cladocera</taxon>
        <taxon>Anomopoda</taxon>
        <taxon>Daphniidae</taxon>
        <taxon>Daphnia</taxon>
    </lineage>
</organism>
<dbReference type="GO" id="GO:0005886">
    <property type="term" value="C:plasma membrane"/>
    <property type="evidence" value="ECO:0007669"/>
    <property type="project" value="UniProtKB-SubCell"/>
</dbReference>
<feature type="transmembrane region" description="Helical" evidence="7">
    <location>
        <begin position="127"/>
        <end position="144"/>
    </location>
</feature>
<evidence type="ECO:0000256" key="2">
    <source>
        <dbReference type="ARBA" id="ARBA00022475"/>
    </source>
</evidence>
<evidence type="ECO:0000313" key="8">
    <source>
        <dbReference type="EMBL" id="EFX77591.1"/>
    </source>
</evidence>
<dbReference type="GO" id="GO:0007635">
    <property type="term" value="P:chemosensory behavior"/>
    <property type="evidence" value="ECO:0000318"/>
    <property type="project" value="GO_Central"/>
</dbReference>
<keyword evidence="4 7" id="KW-1133">Transmembrane helix</keyword>
<dbReference type="GO" id="GO:0030425">
    <property type="term" value="C:dendrite"/>
    <property type="evidence" value="ECO:0000318"/>
    <property type="project" value="GO_Central"/>
</dbReference>
<evidence type="ECO:0000256" key="7">
    <source>
        <dbReference type="SAM" id="Phobius"/>
    </source>
</evidence>
<evidence type="ECO:0000256" key="4">
    <source>
        <dbReference type="ARBA" id="ARBA00022989"/>
    </source>
</evidence>
<evidence type="ECO:0000313" key="9">
    <source>
        <dbReference type="Proteomes" id="UP000000305"/>
    </source>
</evidence>
<dbReference type="GO" id="GO:0008049">
    <property type="term" value="P:male courtship behavior"/>
    <property type="evidence" value="ECO:0000318"/>
    <property type="project" value="GO_Central"/>
</dbReference>
<comment type="subcellular location">
    <subcellularLocation>
        <location evidence="1">Cell membrane</location>
        <topology evidence="1">Multi-pass membrane protein</topology>
    </subcellularLocation>
</comment>
<dbReference type="FunCoup" id="E9GSE5">
    <property type="interactions" value="17"/>
</dbReference>
<feature type="transmembrane region" description="Helical" evidence="7">
    <location>
        <begin position="334"/>
        <end position="356"/>
    </location>
</feature>
<dbReference type="Pfam" id="PF08395">
    <property type="entry name" value="7tm_7"/>
    <property type="match status" value="1"/>
</dbReference>
<accession>E9GSE5</accession>
<dbReference type="GO" id="GO:0043025">
    <property type="term" value="C:neuronal cell body"/>
    <property type="evidence" value="ECO:0000318"/>
    <property type="project" value="GO_Central"/>
</dbReference>
<sequence>MRTMASVRTEEPLPPNIQDCSVVRNNDDPVDGGYKNPSPFQPLVVFLRFLGIELDPALLYKSSKCFRYLLLGLCFLLLNAFFTIFTAVSEHNFFVQIYNMDTPTNSSSVENNSTVPSVFLWNLIVDYVNYGVLSVGVHASLLFFSRQKEWKFLWDNVHQILQHHNEFKGIWKSIRRVTIAGLLIACLETLGFISCSLVLIDFNEGVTLEFYFRPIANFSYVYATCGLLLFAIIGWTVTLGFRCLHQELLSNCLLITCNNNGCPKTVSLAEKEELIEMLANWKQLHVLLIDTVDGINDCLGPVLLIWVAHIFVGFIATPFYILDGIHFNTGSLSSTWVFLIMNFCLFAQHLFHLLIITGISSRIWHEAAANGKLLQKVNLNDFYHLQDQVNMLTTEVFLSLPRITAMEYGDLDFSLIPTVIGTSLTYLIILCQFQSSEE</sequence>
<dbReference type="OrthoDB" id="6366728at2759"/>
<name>E9GSE5_DAPPU</name>
<keyword evidence="5 7" id="KW-0472">Membrane</keyword>
<dbReference type="InParanoid" id="E9GSE5"/>
<dbReference type="Proteomes" id="UP000000305">
    <property type="component" value="Unassembled WGS sequence"/>
</dbReference>
<dbReference type="AlphaFoldDB" id="E9GSE5"/>
<evidence type="ECO:0000256" key="6">
    <source>
        <dbReference type="ARBA" id="ARBA00023170"/>
    </source>
</evidence>
<dbReference type="PANTHER" id="PTHR21143">
    <property type="entry name" value="INVERTEBRATE GUSTATORY RECEPTOR"/>
    <property type="match status" value="1"/>
</dbReference>
<feature type="transmembrane region" description="Helical" evidence="7">
    <location>
        <begin position="220"/>
        <end position="241"/>
    </location>
</feature>
<protein>
    <recommendedName>
        <fullName evidence="10">Gustatory receptor</fullName>
    </recommendedName>
</protein>
<reference evidence="8 9" key="1">
    <citation type="journal article" date="2011" name="Science">
        <title>The ecoresponsive genome of Daphnia pulex.</title>
        <authorList>
            <person name="Colbourne J.K."/>
            <person name="Pfrender M.E."/>
            <person name="Gilbert D."/>
            <person name="Thomas W.K."/>
            <person name="Tucker A."/>
            <person name="Oakley T.H."/>
            <person name="Tokishita S."/>
            <person name="Aerts A."/>
            <person name="Arnold G.J."/>
            <person name="Basu M.K."/>
            <person name="Bauer D.J."/>
            <person name="Caceres C.E."/>
            <person name="Carmel L."/>
            <person name="Casola C."/>
            <person name="Choi J.H."/>
            <person name="Detter J.C."/>
            <person name="Dong Q."/>
            <person name="Dusheyko S."/>
            <person name="Eads B.D."/>
            <person name="Frohlich T."/>
            <person name="Geiler-Samerotte K.A."/>
            <person name="Gerlach D."/>
            <person name="Hatcher P."/>
            <person name="Jogdeo S."/>
            <person name="Krijgsveld J."/>
            <person name="Kriventseva E.V."/>
            <person name="Kultz D."/>
            <person name="Laforsch C."/>
            <person name="Lindquist E."/>
            <person name="Lopez J."/>
            <person name="Manak J.R."/>
            <person name="Muller J."/>
            <person name="Pangilinan J."/>
            <person name="Patwardhan R.P."/>
            <person name="Pitluck S."/>
            <person name="Pritham E.J."/>
            <person name="Rechtsteiner A."/>
            <person name="Rho M."/>
            <person name="Rogozin I.B."/>
            <person name="Sakarya O."/>
            <person name="Salamov A."/>
            <person name="Schaack S."/>
            <person name="Shapiro H."/>
            <person name="Shiga Y."/>
            <person name="Skalitzky C."/>
            <person name="Smith Z."/>
            <person name="Souvorov A."/>
            <person name="Sung W."/>
            <person name="Tang Z."/>
            <person name="Tsuchiya D."/>
            <person name="Tu H."/>
            <person name="Vos H."/>
            <person name="Wang M."/>
            <person name="Wolf Y.I."/>
            <person name="Yamagata H."/>
            <person name="Yamada T."/>
            <person name="Ye Y."/>
            <person name="Shaw J.R."/>
            <person name="Andrews J."/>
            <person name="Crease T.J."/>
            <person name="Tang H."/>
            <person name="Lucas S.M."/>
            <person name="Robertson H.M."/>
            <person name="Bork P."/>
            <person name="Koonin E.V."/>
            <person name="Zdobnov E.M."/>
            <person name="Grigoriev I.V."/>
            <person name="Lynch M."/>
            <person name="Boore J.L."/>
        </authorList>
    </citation>
    <scope>NUCLEOTIDE SEQUENCE [LARGE SCALE GENOMIC DNA]</scope>
</reference>
<keyword evidence="2" id="KW-1003">Cell membrane</keyword>
<dbReference type="GO" id="GO:0030424">
    <property type="term" value="C:axon"/>
    <property type="evidence" value="ECO:0000318"/>
    <property type="project" value="GO_Central"/>
</dbReference>
<proteinExistence type="predicted"/>
<feature type="transmembrane region" description="Helical" evidence="7">
    <location>
        <begin position="177"/>
        <end position="200"/>
    </location>
</feature>
<dbReference type="GO" id="GO:0050909">
    <property type="term" value="P:sensory perception of taste"/>
    <property type="evidence" value="ECO:0007669"/>
    <property type="project" value="InterPro"/>
</dbReference>
<dbReference type="EMBL" id="GL732562">
    <property type="protein sequence ID" value="EFX77591.1"/>
    <property type="molecule type" value="Genomic_DNA"/>
</dbReference>
<evidence type="ECO:0000256" key="1">
    <source>
        <dbReference type="ARBA" id="ARBA00004651"/>
    </source>
</evidence>
<dbReference type="PANTHER" id="PTHR21143:SF133">
    <property type="entry name" value="GUSTATORY AND PHEROMONE RECEPTOR 32A-RELATED"/>
    <property type="match status" value="1"/>
</dbReference>
<evidence type="ECO:0000256" key="5">
    <source>
        <dbReference type="ARBA" id="ARBA00023136"/>
    </source>
</evidence>
<evidence type="ECO:0000256" key="3">
    <source>
        <dbReference type="ARBA" id="ARBA00022692"/>
    </source>
</evidence>
<keyword evidence="6" id="KW-0675">Receptor</keyword>
<dbReference type="HOGENOM" id="CLU_058520_0_0_1"/>
<keyword evidence="3 7" id="KW-0812">Transmembrane</keyword>
<feature type="transmembrane region" description="Helical" evidence="7">
    <location>
        <begin position="303"/>
        <end position="322"/>
    </location>
</feature>
<dbReference type="InterPro" id="IPR013604">
    <property type="entry name" value="7TM_chemorcpt"/>
</dbReference>
<evidence type="ECO:0008006" key="10">
    <source>
        <dbReference type="Google" id="ProtNLM"/>
    </source>
</evidence>
<gene>
    <name evidence="8" type="primary">DpuGr15</name>
    <name evidence="8" type="ORF">DAPPUDRAFT_346844</name>
</gene>